<reference evidence="1 2" key="1">
    <citation type="submission" date="2019-03" db="EMBL/GenBank/DDBJ databases">
        <authorList>
            <person name="Kox A.R. M."/>
        </authorList>
    </citation>
    <scope>NUCLEOTIDE SEQUENCE [LARGE SCALE GENOMIC DNA]</scope>
    <source>
        <strain evidence="1">MTUNDRAET4 annotated genome</strain>
    </source>
</reference>
<accession>A0A4U8Z6A7</accession>
<protein>
    <submittedName>
        <fullName evidence="1">Addiction module toxin, HicA family</fullName>
    </submittedName>
</protein>
<name>A0A4U8Z6A7_METTU</name>
<gene>
    <name evidence="1" type="ORF">MTUNDRAET4_4257</name>
</gene>
<proteinExistence type="predicted"/>
<dbReference type="Proteomes" id="UP000294360">
    <property type="component" value="Chromosome"/>
</dbReference>
<organism evidence="1 2">
    <name type="scientific">Methylocella tundrae</name>
    <dbReference type="NCBI Taxonomy" id="227605"/>
    <lineage>
        <taxon>Bacteria</taxon>
        <taxon>Pseudomonadati</taxon>
        <taxon>Pseudomonadota</taxon>
        <taxon>Alphaproteobacteria</taxon>
        <taxon>Hyphomicrobiales</taxon>
        <taxon>Beijerinckiaceae</taxon>
        <taxon>Methylocella</taxon>
    </lineage>
</organism>
<dbReference type="KEGG" id="mtun:MTUNDRAET4_4257"/>
<dbReference type="AlphaFoldDB" id="A0A4U8Z6A7"/>
<evidence type="ECO:0000313" key="1">
    <source>
        <dbReference type="EMBL" id="VFU11138.1"/>
    </source>
</evidence>
<evidence type="ECO:0000313" key="2">
    <source>
        <dbReference type="Proteomes" id="UP000294360"/>
    </source>
</evidence>
<dbReference type="EMBL" id="LR536450">
    <property type="protein sequence ID" value="VFU11138.1"/>
    <property type="molecule type" value="Genomic_DNA"/>
</dbReference>
<sequence>MESETFRQWLSERGCTFEAGKDSAGAHGHAYVTVRRGDRRSVLPEVGSKKRLDSRIVRPVVDELGLDWNELPGPASRV</sequence>